<dbReference type="InterPro" id="IPR052205">
    <property type="entry name" value="FliO/MopB"/>
</dbReference>
<evidence type="ECO:0000256" key="1">
    <source>
        <dbReference type="ARBA" id="ARBA00022475"/>
    </source>
</evidence>
<dbReference type="GO" id="GO:0005886">
    <property type="term" value="C:plasma membrane"/>
    <property type="evidence" value="ECO:0007669"/>
    <property type="project" value="UniProtKB-SubCell"/>
</dbReference>
<evidence type="ECO:0000256" key="6">
    <source>
        <dbReference type="ARBA" id="ARBA00037937"/>
    </source>
</evidence>
<evidence type="ECO:0000256" key="4">
    <source>
        <dbReference type="ARBA" id="ARBA00023136"/>
    </source>
</evidence>
<dbReference type="GO" id="GO:0044781">
    <property type="term" value="P:bacterial-type flagellum organization"/>
    <property type="evidence" value="ECO:0007669"/>
    <property type="project" value="UniProtKB-UniRule"/>
</dbReference>
<dbReference type="AlphaFoldDB" id="A0A6C0TY57"/>
<dbReference type="Pfam" id="PF04347">
    <property type="entry name" value="FliO"/>
    <property type="match status" value="1"/>
</dbReference>
<keyword evidence="5 7" id="KW-0975">Bacterial flagellum</keyword>
<organism evidence="8 9">
    <name type="scientific">Kineobactrum salinum</name>
    <dbReference type="NCBI Taxonomy" id="2708301"/>
    <lineage>
        <taxon>Bacteria</taxon>
        <taxon>Pseudomonadati</taxon>
        <taxon>Pseudomonadota</taxon>
        <taxon>Gammaproteobacteria</taxon>
        <taxon>Cellvibrionales</taxon>
        <taxon>Halieaceae</taxon>
        <taxon>Kineobactrum</taxon>
    </lineage>
</organism>
<evidence type="ECO:0000256" key="2">
    <source>
        <dbReference type="ARBA" id="ARBA00022692"/>
    </source>
</evidence>
<proteinExistence type="inferred from homology"/>
<dbReference type="PANTHER" id="PTHR38766:SF1">
    <property type="entry name" value="FLAGELLAR PROTEIN FLIO"/>
    <property type="match status" value="1"/>
</dbReference>
<dbReference type="RefSeq" id="WP_163493579.1">
    <property type="nucleotide sequence ID" value="NZ_CP048711.1"/>
</dbReference>
<keyword evidence="3 7" id="KW-1133">Transmembrane helix</keyword>
<name>A0A6C0TY57_9GAMM</name>
<evidence type="ECO:0000313" key="9">
    <source>
        <dbReference type="Proteomes" id="UP000477680"/>
    </source>
</evidence>
<dbReference type="Proteomes" id="UP000477680">
    <property type="component" value="Chromosome"/>
</dbReference>
<keyword evidence="9" id="KW-1185">Reference proteome</keyword>
<keyword evidence="8" id="KW-0969">Cilium</keyword>
<feature type="transmembrane region" description="Helical" evidence="7">
    <location>
        <begin position="20"/>
        <end position="38"/>
    </location>
</feature>
<evidence type="ECO:0000256" key="5">
    <source>
        <dbReference type="ARBA" id="ARBA00023143"/>
    </source>
</evidence>
<evidence type="ECO:0000256" key="7">
    <source>
        <dbReference type="RuleBase" id="RU362064"/>
    </source>
</evidence>
<dbReference type="GO" id="GO:0009425">
    <property type="term" value="C:bacterial-type flagellum basal body"/>
    <property type="evidence" value="ECO:0007669"/>
    <property type="project" value="UniProtKB-SubCell"/>
</dbReference>
<dbReference type="KEGG" id="kim:G3T16_01825"/>
<gene>
    <name evidence="8" type="primary">fliO</name>
    <name evidence="8" type="ORF">G3T16_01825</name>
</gene>
<evidence type="ECO:0000256" key="3">
    <source>
        <dbReference type="ARBA" id="ARBA00022989"/>
    </source>
</evidence>
<dbReference type="EMBL" id="CP048711">
    <property type="protein sequence ID" value="QIB64329.1"/>
    <property type="molecule type" value="Genomic_DNA"/>
</dbReference>
<protein>
    <recommendedName>
        <fullName evidence="7">Flagellar protein</fullName>
    </recommendedName>
</protein>
<evidence type="ECO:0000313" key="8">
    <source>
        <dbReference type="EMBL" id="QIB64329.1"/>
    </source>
</evidence>
<keyword evidence="8" id="KW-0282">Flagellum</keyword>
<accession>A0A6C0TY57</accession>
<reference evidence="8 9" key="1">
    <citation type="submission" date="2020-02" db="EMBL/GenBank/DDBJ databases">
        <title>Genome sequencing for Kineobactrum sp. M2.</title>
        <authorList>
            <person name="Park S.-J."/>
        </authorList>
    </citation>
    <scope>NUCLEOTIDE SEQUENCE [LARGE SCALE GENOMIC DNA]</scope>
    <source>
        <strain evidence="8 9">M2</strain>
    </source>
</reference>
<keyword evidence="1 7" id="KW-1003">Cell membrane</keyword>
<keyword evidence="8" id="KW-0966">Cell projection</keyword>
<keyword evidence="4 7" id="KW-0472">Membrane</keyword>
<sequence>MNSPAAGSEAVLGLATFGKTAAALALVIVAIFLCAALVRRIGPGRQGRGNVLRVVSSAAVGTRERVVVVEIDNTWLVLGVASGQVNTLHTLPAPPDEDGGKAAAPGAEAGFPARLAQALKHNAGKTLGRSGDGA</sequence>
<dbReference type="PANTHER" id="PTHR38766">
    <property type="entry name" value="FLAGELLAR PROTEIN FLIO"/>
    <property type="match status" value="1"/>
</dbReference>
<dbReference type="InterPro" id="IPR022781">
    <property type="entry name" value="Flagellar_biosynth_FliO"/>
</dbReference>
<comment type="similarity">
    <text evidence="6 7">Belongs to the FliO/MopB family.</text>
</comment>
<dbReference type="NCBIfam" id="TIGR03500">
    <property type="entry name" value="FliO_TIGR"/>
    <property type="match status" value="1"/>
</dbReference>
<comment type="subcellular location">
    <subcellularLocation>
        <location evidence="7">Cell membrane</location>
    </subcellularLocation>
    <subcellularLocation>
        <location evidence="7">Bacterial flagellum basal body</location>
    </subcellularLocation>
</comment>
<keyword evidence="2 7" id="KW-0812">Transmembrane</keyword>